<protein>
    <recommendedName>
        <fullName evidence="2">Putative Flp pilus-assembly TadG-like N-terminal domain-containing protein</fullName>
    </recommendedName>
</protein>
<accession>A0ABN2LDT4</accession>
<organism evidence="3 4">
    <name type="scientific">Luedemannella flava</name>
    <dbReference type="NCBI Taxonomy" id="349316"/>
    <lineage>
        <taxon>Bacteria</taxon>
        <taxon>Bacillati</taxon>
        <taxon>Actinomycetota</taxon>
        <taxon>Actinomycetes</taxon>
        <taxon>Micromonosporales</taxon>
        <taxon>Micromonosporaceae</taxon>
        <taxon>Luedemannella</taxon>
    </lineage>
</organism>
<sequence length="386" mass="40769">MLIGWLSRRLGRRDRGAVAVTVLILLASGALLGFAALAVDVGTLYVERQQLQSGADSAALAVGNACARRRTACDQFNDPGVLPLARQWANANADDGTTEVLHVCGRDRRGALPSCNSYPPPSNLTRCVGNRPSGSTDWYVEVYVGTLRGSGQTLLPPVFSSGIGVGGTSVGACARASWQTTTTGFLGFGISFCMYSWASANGGFATTPEIAKMDVFDTSGQFDYGSSNPPPPSGDHREDCADGPPTGWNEPPDFAWFASNSRCLTTLVGGSADTGPRWSPACTNLLHDAWLGHDRIRLPVYDGMKGTGPSAEYHVIGYVEFYVFGYRGGAAPFDRAPNWVPNFPWQPPAPDYACPPGDECIVGQVTTALIASTSGGGRTRSVTLTG</sequence>
<evidence type="ECO:0000259" key="2">
    <source>
        <dbReference type="Pfam" id="PF13400"/>
    </source>
</evidence>
<dbReference type="EMBL" id="BAAALT010000008">
    <property type="protein sequence ID" value="GAA1785338.1"/>
    <property type="molecule type" value="Genomic_DNA"/>
</dbReference>
<dbReference type="RefSeq" id="WP_344125588.1">
    <property type="nucleotide sequence ID" value="NZ_BAAALT010000008.1"/>
</dbReference>
<reference evidence="3 4" key="1">
    <citation type="journal article" date="2019" name="Int. J. Syst. Evol. Microbiol.">
        <title>The Global Catalogue of Microorganisms (GCM) 10K type strain sequencing project: providing services to taxonomists for standard genome sequencing and annotation.</title>
        <authorList>
            <consortium name="The Broad Institute Genomics Platform"/>
            <consortium name="The Broad Institute Genome Sequencing Center for Infectious Disease"/>
            <person name="Wu L."/>
            <person name="Ma J."/>
        </authorList>
    </citation>
    <scope>NUCLEOTIDE SEQUENCE [LARGE SCALE GENOMIC DNA]</scope>
    <source>
        <strain evidence="3 4">JCM 13250</strain>
    </source>
</reference>
<dbReference type="Pfam" id="PF13400">
    <property type="entry name" value="Tad"/>
    <property type="match status" value="1"/>
</dbReference>
<dbReference type="InterPro" id="IPR028087">
    <property type="entry name" value="Tad_N"/>
</dbReference>
<comment type="caution">
    <text evidence="3">The sequence shown here is derived from an EMBL/GenBank/DDBJ whole genome shotgun (WGS) entry which is preliminary data.</text>
</comment>
<evidence type="ECO:0000313" key="4">
    <source>
        <dbReference type="Proteomes" id="UP001500218"/>
    </source>
</evidence>
<feature type="domain" description="Putative Flp pilus-assembly TadG-like N-terminal" evidence="2">
    <location>
        <begin position="20"/>
        <end position="64"/>
    </location>
</feature>
<keyword evidence="4" id="KW-1185">Reference proteome</keyword>
<proteinExistence type="predicted"/>
<name>A0ABN2LDT4_9ACTN</name>
<evidence type="ECO:0000313" key="3">
    <source>
        <dbReference type="EMBL" id="GAA1785338.1"/>
    </source>
</evidence>
<feature type="region of interest" description="Disordered" evidence="1">
    <location>
        <begin position="221"/>
        <end position="245"/>
    </location>
</feature>
<dbReference type="Proteomes" id="UP001500218">
    <property type="component" value="Unassembled WGS sequence"/>
</dbReference>
<evidence type="ECO:0000256" key="1">
    <source>
        <dbReference type="SAM" id="MobiDB-lite"/>
    </source>
</evidence>
<gene>
    <name evidence="3" type="ORF">GCM10009682_04210</name>
</gene>